<keyword evidence="5" id="KW-0808">Transferase</keyword>
<dbReference type="AlphaFoldDB" id="A0A2H0TKW3"/>
<feature type="transmembrane region" description="Helical" evidence="4">
    <location>
        <begin position="143"/>
        <end position="172"/>
    </location>
</feature>
<evidence type="ECO:0000256" key="4">
    <source>
        <dbReference type="SAM" id="Phobius"/>
    </source>
</evidence>
<gene>
    <name evidence="5" type="ORF">COV26_02035</name>
</gene>
<dbReference type="InterPro" id="IPR029044">
    <property type="entry name" value="Nucleotide-diphossugar_trans"/>
</dbReference>
<dbReference type="PANTHER" id="PTHR48090:SF3">
    <property type="entry name" value="UNDECAPRENYL-PHOSPHATE 4-DEOXY-4-FORMAMIDO-L-ARABINOSE TRANSFERASE"/>
    <property type="match status" value="1"/>
</dbReference>
<feature type="transmembrane region" description="Helical" evidence="4">
    <location>
        <begin position="110"/>
        <end position="131"/>
    </location>
</feature>
<evidence type="ECO:0000256" key="3">
    <source>
        <dbReference type="ARBA" id="ARBA00023136"/>
    </source>
</evidence>
<dbReference type="Proteomes" id="UP000228508">
    <property type="component" value="Unassembled WGS sequence"/>
</dbReference>
<dbReference type="GO" id="GO:0099621">
    <property type="term" value="F:undecaprenyl-phosphate 4-deoxy-4-formamido-L-arabinose transferase activity"/>
    <property type="evidence" value="ECO:0007669"/>
    <property type="project" value="TreeGrafter"/>
</dbReference>
<dbReference type="SUPFAM" id="SSF53448">
    <property type="entry name" value="Nucleotide-diphospho-sugar transferases"/>
    <property type="match status" value="1"/>
</dbReference>
<name>A0A2H0TKW3_9BACT</name>
<evidence type="ECO:0000256" key="1">
    <source>
        <dbReference type="ARBA" id="ARBA00022692"/>
    </source>
</evidence>
<comment type="caution">
    <text evidence="5">The sequence shown here is derived from an EMBL/GenBank/DDBJ whole genome shotgun (WGS) entry which is preliminary data.</text>
</comment>
<organism evidence="5 6">
    <name type="scientific">Candidatus Nealsonbacteria bacterium CG10_big_fil_rev_8_21_14_0_10_36_23</name>
    <dbReference type="NCBI Taxonomy" id="1974709"/>
    <lineage>
        <taxon>Bacteria</taxon>
        <taxon>Candidatus Nealsoniibacteriota</taxon>
    </lineage>
</organism>
<dbReference type="GO" id="GO:0005886">
    <property type="term" value="C:plasma membrane"/>
    <property type="evidence" value="ECO:0007669"/>
    <property type="project" value="TreeGrafter"/>
</dbReference>
<dbReference type="EMBL" id="PFCH01000035">
    <property type="protein sequence ID" value="PIR72802.1"/>
    <property type="molecule type" value="Genomic_DNA"/>
</dbReference>
<keyword evidence="1 4" id="KW-0812">Transmembrane</keyword>
<dbReference type="PANTHER" id="PTHR48090">
    <property type="entry name" value="UNDECAPRENYL-PHOSPHATE 4-DEOXY-4-FORMAMIDO-L-ARABINOSE TRANSFERASE-RELATED"/>
    <property type="match status" value="1"/>
</dbReference>
<protein>
    <submittedName>
        <fullName evidence="5">Glycosyltransferase</fullName>
    </submittedName>
</protein>
<reference evidence="6" key="1">
    <citation type="submission" date="2017-09" db="EMBL/GenBank/DDBJ databases">
        <title>Depth-based differentiation of microbial function through sediment-hosted aquifers and enrichment of novel symbionts in the deep terrestrial subsurface.</title>
        <authorList>
            <person name="Probst A.J."/>
            <person name="Ladd B."/>
            <person name="Jarett J.K."/>
            <person name="Geller-Mcgrath D.E."/>
            <person name="Sieber C.M.K."/>
            <person name="Emerson J.B."/>
            <person name="Anantharaman K."/>
            <person name="Thomas B.C."/>
            <person name="Malmstrom R."/>
            <person name="Stieglmeier M."/>
            <person name="Klingl A."/>
            <person name="Woyke T."/>
            <person name="Ryan C.M."/>
            <person name="Banfield J.F."/>
        </authorList>
    </citation>
    <scope>NUCLEOTIDE SEQUENCE [LARGE SCALE GENOMIC DNA]</scope>
</reference>
<keyword evidence="3 4" id="KW-0472">Membrane</keyword>
<feature type="non-terminal residue" evidence="5">
    <location>
        <position position="1"/>
    </location>
</feature>
<keyword evidence="2 4" id="KW-1133">Transmembrane helix</keyword>
<dbReference type="InterPro" id="IPR050256">
    <property type="entry name" value="Glycosyltransferase_2"/>
</dbReference>
<accession>A0A2H0TKW3</accession>
<proteinExistence type="predicted"/>
<feature type="transmembrane region" description="Helical" evidence="4">
    <location>
        <begin position="83"/>
        <end position="104"/>
    </location>
</feature>
<evidence type="ECO:0000313" key="5">
    <source>
        <dbReference type="EMBL" id="PIR72802.1"/>
    </source>
</evidence>
<sequence length="187" mass="21818">RKDPITKVIPSRIINLAVRILTGVKIHDINCGFKAYKKEVLKDLNIYGDLYRFIPVLADRKKFRITEIAVNHRNRKFGKSKYGWRRFISSFLDLLTIFFLARYLRRPGHFFGTFGIIFLSMGFIVGLYITYLRITTGGIAYRYPFLFLGVLLIILGVQFVMTGLLAEMIIFFQKREDSNDFIKELTA</sequence>
<evidence type="ECO:0000256" key="2">
    <source>
        <dbReference type="ARBA" id="ARBA00022989"/>
    </source>
</evidence>
<evidence type="ECO:0000313" key="6">
    <source>
        <dbReference type="Proteomes" id="UP000228508"/>
    </source>
</evidence>